<dbReference type="Pfam" id="PF07947">
    <property type="entry name" value="YhhN"/>
    <property type="match status" value="1"/>
</dbReference>
<sequence length="228" mass="24095">MSQSLSLSSAVLAASVGAAVLYATLVRSRPSVWRMTIKTCSTALLAAVVMVEGGPLRLAGALALGSLGDAFLAWDDETSFFRGLASFLAAHLLYIAVFTHGKTEVHIFWALLTSSGWRAAAAGSLALLVPTMVALLLPRLGQALRAPVVVYSLTIFVMAFSALTLDSPHVVAGALMFTASDSILAADRFLVAPTSPHKPWMQHAVWVLYYAGQFLIAMGFLALQTSGL</sequence>
<dbReference type="RefSeq" id="XP_006691312.1">
    <property type="nucleotide sequence ID" value="XM_006691249.1"/>
</dbReference>
<dbReference type="AlphaFoldDB" id="G0RYT4"/>
<evidence type="ECO:0008006" key="9">
    <source>
        <dbReference type="Google" id="ProtNLM"/>
    </source>
</evidence>
<dbReference type="GO" id="GO:0016020">
    <property type="term" value="C:membrane"/>
    <property type="evidence" value="ECO:0007669"/>
    <property type="project" value="UniProtKB-SubCell"/>
</dbReference>
<dbReference type="InterPro" id="IPR012506">
    <property type="entry name" value="TMEM86B-like"/>
</dbReference>
<proteinExistence type="inferred from homology"/>
<dbReference type="PANTHER" id="PTHR31885:SF6">
    <property type="entry name" value="GH04784P"/>
    <property type="match status" value="1"/>
</dbReference>
<evidence type="ECO:0000313" key="8">
    <source>
        <dbReference type="Proteomes" id="UP000008066"/>
    </source>
</evidence>
<organism evidence="8">
    <name type="scientific">Chaetomium thermophilum (strain DSM 1495 / CBS 144.50 / IMI 039719)</name>
    <name type="common">Thermochaetoides thermophila</name>
    <dbReference type="NCBI Taxonomy" id="759272"/>
    <lineage>
        <taxon>Eukaryota</taxon>
        <taxon>Fungi</taxon>
        <taxon>Dikarya</taxon>
        <taxon>Ascomycota</taxon>
        <taxon>Pezizomycotina</taxon>
        <taxon>Sordariomycetes</taxon>
        <taxon>Sordariomycetidae</taxon>
        <taxon>Sordariales</taxon>
        <taxon>Chaetomiaceae</taxon>
        <taxon>Thermochaetoides</taxon>
    </lineage>
</organism>
<feature type="transmembrane region" description="Helical" evidence="6">
    <location>
        <begin position="79"/>
        <end position="97"/>
    </location>
</feature>
<dbReference type="GeneID" id="18254820"/>
<dbReference type="PANTHER" id="PTHR31885">
    <property type="entry name" value="GH04784P"/>
    <property type="match status" value="1"/>
</dbReference>
<evidence type="ECO:0000256" key="5">
    <source>
        <dbReference type="ARBA" id="ARBA00023136"/>
    </source>
</evidence>
<reference evidence="7 8" key="1">
    <citation type="journal article" date="2011" name="Cell">
        <title>Insight into structure and assembly of the nuclear pore complex by utilizing the genome of a eukaryotic thermophile.</title>
        <authorList>
            <person name="Amlacher S."/>
            <person name="Sarges P."/>
            <person name="Flemming D."/>
            <person name="van Noort V."/>
            <person name="Kunze R."/>
            <person name="Devos D.P."/>
            <person name="Arumugam M."/>
            <person name="Bork P."/>
            <person name="Hurt E."/>
        </authorList>
    </citation>
    <scope>NUCLEOTIDE SEQUENCE [LARGE SCALE GENOMIC DNA]</scope>
    <source>
        <strain evidence="8">DSM 1495 / CBS 144.50 / IMI 039719</strain>
    </source>
</reference>
<feature type="transmembrane region" description="Helical" evidence="6">
    <location>
        <begin position="171"/>
        <end position="191"/>
    </location>
</feature>
<feature type="transmembrane region" description="Helical" evidence="6">
    <location>
        <begin position="148"/>
        <end position="165"/>
    </location>
</feature>
<dbReference type="KEGG" id="cthr:CTHT_0007820"/>
<accession>G0RYT4</accession>
<dbReference type="OrthoDB" id="2133758at2759"/>
<dbReference type="Proteomes" id="UP000008066">
    <property type="component" value="Unassembled WGS sequence"/>
</dbReference>
<evidence type="ECO:0000256" key="1">
    <source>
        <dbReference type="ARBA" id="ARBA00004141"/>
    </source>
</evidence>
<dbReference type="GO" id="GO:0016787">
    <property type="term" value="F:hydrolase activity"/>
    <property type="evidence" value="ECO:0007669"/>
    <property type="project" value="TreeGrafter"/>
</dbReference>
<dbReference type="OMA" id="RAAWFHR"/>
<evidence type="ECO:0000256" key="2">
    <source>
        <dbReference type="ARBA" id="ARBA00007375"/>
    </source>
</evidence>
<evidence type="ECO:0000313" key="7">
    <source>
        <dbReference type="EMBL" id="EGS24070.1"/>
    </source>
</evidence>
<evidence type="ECO:0000256" key="4">
    <source>
        <dbReference type="ARBA" id="ARBA00022989"/>
    </source>
</evidence>
<name>G0RYT4_CHATD</name>
<comment type="similarity">
    <text evidence="2">Belongs to the TMEM86 family.</text>
</comment>
<feature type="transmembrane region" description="Helical" evidence="6">
    <location>
        <begin position="203"/>
        <end position="223"/>
    </location>
</feature>
<comment type="subcellular location">
    <subcellularLocation>
        <location evidence="1">Membrane</location>
        <topology evidence="1">Multi-pass membrane protein</topology>
    </subcellularLocation>
</comment>
<dbReference type="eggNOG" id="ENOG502S96P">
    <property type="taxonomic scope" value="Eukaryota"/>
</dbReference>
<gene>
    <name evidence="7" type="ORF">CTHT_0007820</name>
</gene>
<keyword evidence="8" id="KW-1185">Reference proteome</keyword>
<evidence type="ECO:0000256" key="6">
    <source>
        <dbReference type="SAM" id="Phobius"/>
    </source>
</evidence>
<keyword evidence="4 6" id="KW-1133">Transmembrane helix</keyword>
<keyword evidence="3 6" id="KW-0812">Transmembrane</keyword>
<dbReference type="EMBL" id="GL988032">
    <property type="protein sequence ID" value="EGS24070.1"/>
    <property type="molecule type" value="Genomic_DNA"/>
</dbReference>
<protein>
    <recommendedName>
        <fullName evidence="9">Lysoplasmalogenase</fullName>
    </recommendedName>
</protein>
<evidence type="ECO:0000256" key="3">
    <source>
        <dbReference type="ARBA" id="ARBA00022692"/>
    </source>
</evidence>
<feature type="transmembrane region" description="Helical" evidence="6">
    <location>
        <begin position="117"/>
        <end position="136"/>
    </location>
</feature>
<dbReference type="STRING" id="759272.G0RYT4"/>
<dbReference type="HOGENOM" id="CLU_079086_2_0_1"/>
<keyword evidence="5 6" id="KW-0472">Membrane</keyword>